<evidence type="ECO:0000313" key="1">
    <source>
        <dbReference type="EMBL" id="CAD2160143.1"/>
    </source>
</evidence>
<protein>
    <submittedName>
        <fullName evidence="1">Uncharacterized protein</fullName>
    </submittedName>
</protein>
<reference evidence="1 2" key="1">
    <citation type="submission" date="2020-08" db="EMBL/GenBank/DDBJ databases">
        <authorList>
            <person name="Koutsovoulos G."/>
            <person name="Danchin GJ E."/>
        </authorList>
    </citation>
    <scope>NUCLEOTIDE SEQUENCE [LARGE SCALE GENOMIC DNA]</scope>
</reference>
<name>A0A6V7UMW3_MELEN</name>
<gene>
    <name evidence="1" type="ORF">MENT_LOCUS14091</name>
</gene>
<dbReference type="Proteomes" id="UP000580250">
    <property type="component" value="Unassembled WGS sequence"/>
</dbReference>
<accession>A0A6V7UMW3</accession>
<comment type="caution">
    <text evidence="1">The sequence shown here is derived from an EMBL/GenBank/DDBJ whole genome shotgun (WGS) entry which is preliminary data.</text>
</comment>
<sequence>MMISNTTFYSSFQNWTNPSFMLVFKLGQNWQNIRTWPCIRLPRRNTIPSVSRRRDP</sequence>
<dbReference type="EMBL" id="CAJEWN010000078">
    <property type="protein sequence ID" value="CAD2160143.1"/>
    <property type="molecule type" value="Genomic_DNA"/>
</dbReference>
<evidence type="ECO:0000313" key="2">
    <source>
        <dbReference type="Proteomes" id="UP000580250"/>
    </source>
</evidence>
<organism evidence="1 2">
    <name type="scientific">Meloidogyne enterolobii</name>
    <name type="common">Root-knot nematode worm</name>
    <name type="synonym">Meloidogyne mayaguensis</name>
    <dbReference type="NCBI Taxonomy" id="390850"/>
    <lineage>
        <taxon>Eukaryota</taxon>
        <taxon>Metazoa</taxon>
        <taxon>Ecdysozoa</taxon>
        <taxon>Nematoda</taxon>
        <taxon>Chromadorea</taxon>
        <taxon>Rhabditida</taxon>
        <taxon>Tylenchina</taxon>
        <taxon>Tylenchomorpha</taxon>
        <taxon>Tylenchoidea</taxon>
        <taxon>Meloidogynidae</taxon>
        <taxon>Meloidogyninae</taxon>
        <taxon>Meloidogyne</taxon>
    </lineage>
</organism>
<dbReference type="AlphaFoldDB" id="A0A6V7UMW3"/>
<proteinExistence type="predicted"/>